<dbReference type="GeneID" id="95394324"/>
<sequence>MPRRVLIPLLAALVAVAAVAVFVFTREGGPRAAVFAGEPTSAQYAVIDTSALDPRPLTEAEVFGPSTVQLVAGGVTMRRDSTAVLADCAEAVWGVEAAGCTQAMSASYSSADKTVAGQFVIFNLADGRAADALVAQLGTAGFVRQAGAFDAARSRAQARALGHFVTVSWVGPVGNGTPDLAYPQIALDGLGRAVVSSRVIAAT</sequence>
<proteinExistence type="predicted"/>
<reference evidence="1 2" key="1">
    <citation type="submission" date="2020-08" db="EMBL/GenBank/DDBJ databases">
        <title>Sequencing the genomes of 1000 actinobacteria strains.</title>
        <authorList>
            <person name="Klenk H.-P."/>
        </authorList>
    </citation>
    <scope>NUCLEOTIDE SEQUENCE [LARGE SCALE GENOMIC DNA]</scope>
    <source>
        <strain evidence="1 2">DSM 44320</strain>
    </source>
</reference>
<organism evidence="1 2">
    <name type="scientific">Nonomuraea dietziae</name>
    <dbReference type="NCBI Taxonomy" id="65515"/>
    <lineage>
        <taxon>Bacteria</taxon>
        <taxon>Bacillati</taxon>
        <taxon>Actinomycetota</taxon>
        <taxon>Actinomycetes</taxon>
        <taxon>Streptosporangiales</taxon>
        <taxon>Streptosporangiaceae</taxon>
        <taxon>Nonomuraea</taxon>
    </lineage>
</organism>
<protein>
    <submittedName>
        <fullName evidence="1">Uncharacterized protein</fullName>
    </submittedName>
</protein>
<evidence type="ECO:0000313" key="1">
    <source>
        <dbReference type="EMBL" id="MBB3732278.1"/>
    </source>
</evidence>
<comment type="caution">
    <text evidence="1">The sequence shown here is derived from an EMBL/GenBank/DDBJ whole genome shotgun (WGS) entry which is preliminary data.</text>
</comment>
<gene>
    <name evidence="1" type="ORF">FHR33_008138</name>
</gene>
<name>A0A7W5YEY1_9ACTN</name>
<dbReference type="EMBL" id="JACIBV010000001">
    <property type="protein sequence ID" value="MBB3732278.1"/>
    <property type="molecule type" value="Genomic_DNA"/>
</dbReference>
<accession>A0A7W5YEY1</accession>
<keyword evidence="2" id="KW-1185">Reference proteome</keyword>
<dbReference type="AlphaFoldDB" id="A0A7W5YEY1"/>
<dbReference type="RefSeq" id="WP_183659166.1">
    <property type="nucleotide sequence ID" value="NZ_BAAAXX010000036.1"/>
</dbReference>
<evidence type="ECO:0000313" key="2">
    <source>
        <dbReference type="Proteomes" id="UP000579945"/>
    </source>
</evidence>
<dbReference type="Proteomes" id="UP000579945">
    <property type="component" value="Unassembled WGS sequence"/>
</dbReference>